<protein>
    <submittedName>
        <fullName evidence="9">Radical SAM protein</fullName>
    </submittedName>
</protein>
<dbReference type="GO" id="GO:0046872">
    <property type="term" value="F:metal ion binding"/>
    <property type="evidence" value="ECO:0007669"/>
    <property type="project" value="UniProtKB-KW"/>
</dbReference>
<dbReference type="InterPro" id="IPR000385">
    <property type="entry name" value="MoaA_NifB_PqqE_Fe-S-bd_CS"/>
</dbReference>
<evidence type="ECO:0000313" key="9">
    <source>
        <dbReference type="EMBL" id="TYB30781.1"/>
    </source>
</evidence>
<evidence type="ECO:0000313" key="10">
    <source>
        <dbReference type="Proteomes" id="UP000324143"/>
    </source>
</evidence>
<sequence>MDIIYFDPNLKIIKEGKHLILYSPNSHSKMVTDVYFYPIFKLIKKKNGVINKEYFKKVLDNKITKKEYDEFLNKIINSNIFFKGEEDYKKFINKFNKKYEVKRNVDIKQVYIHLTHRCNFNCSYCYNKRLSKDSKGELNTAEWKQIIKKLVEKGIKNIIFTGGEPLLRFDLEEIGDMLKV</sequence>
<comment type="caution">
    <text evidence="9">The sequence shown here is derived from an EMBL/GenBank/DDBJ whole genome shotgun (WGS) entry which is preliminary data.</text>
</comment>
<name>A0A5D0MH06_9BACT</name>
<keyword evidence="5" id="KW-0560">Oxidoreductase</keyword>
<evidence type="ECO:0000256" key="5">
    <source>
        <dbReference type="ARBA" id="ARBA00023002"/>
    </source>
</evidence>
<dbReference type="Gene3D" id="3.20.20.70">
    <property type="entry name" value="Aldolase class I"/>
    <property type="match status" value="1"/>
</dbReference>
<keyword evidence="4" id="KW-0479">Metal-binding</keyword>
<dbReference type="CDD" id="cd01335">
    <property type="entry name" value="Radical_SAM"/>
    <property type="match status" value="1"/>
</dbReference>
<proteinExistence type="predicted"/>
<evidence type="ECO:0000259" key="8">
    <source>
        <dbReference type="PROSITE" id="PS51918"/>
    </source>
</evidence>
<evidence type="ECO:0000256" key="3">
    <source>
        <dbReference type="ARBA" id="ARBA00022691"/>
    </source>
</evidence>
<dbReference type="EMBL" id="VSIX01000077">
    <property type="protein sequence ID" value="TYB30781.1"/>
    <property type="molecule type" value="Genomic_DNA"/>
</dbReference>
<evidence type="ECO:0000256" key="1">
    <source>
        <dbReference type="ARBA" id="ARBA00001966"/>
    </source>
</evidence>
<organism evidence="9 10">
    <name type="scientific">Candidatus Mcinerneyibacterium aminivorans</name>
    <dbReference type="NCBI Taxonomy" id="2703815"/>
    <lineage>
        <taxon>Bacteria</taxon>
        <taxon>Candidatus Macinerneyibacteriota</taxon>
        <taxon>Candidatus Mcinerneyibacteria</taxon>
        <taxon>Candidatus Mcinerneyibacteriales</taxon>
        <taxon>Candidatus Mcinerneyibacteriaceae</taxon>
        <taxon>Candidatus Mcinerneyibacterium</taxon>
    </lineage>
</organism>
<accession>A0A5D0MH06</accession>
<dbReference type="InterPro" id="IPR007197">
    <property type="entry name" value="rSAM"/>
</dbReference>
<reference evidence="9" key="1">
    <citation type="submission" date="2019-08" db="EMBL/GenBank/DDBJ databases">
        <title>Genomic characterization of a novel candidate phylum (ARYD3) from a high temperature, high salinity tertiary oil reservoir in north central Oklahoma, USA.</title>
        <authorList>
            <person name="Youssef N.H."/>
            <person name="Yadav A."/>
            <person name="Elshahed M.S."/>
        </authorList>
    </citation>
    <scope>NUCLEOTIDE SEQUENCE [LARGE SCALE GENOMIC DNA]</scope>
    <source>
        <strain evidence="9">ARYD3</strain>
    </source>
</reference>
<dbReference type="GO" id="GO:0016491">
    <property type="term" value="F:oxidoreductase activity"/>
    <property type="evidence" value="ECO:0007669"/>
    <property type="project" value="UniProtKB-KW"/>
</dbReference>
<evidence type="ECO:0000256" key="2">
    <source>
        <dbReference type="ARBA" id="ARBA00022485"/>
    </source>
</evidence>
<keyword evidence="3" id="KW-0949">S-adenosyl-L-methionine</keyword>
<keyword evidence="10" id="KW-1185">Reference proteome</keyword>
<dbReference type="Proteomes" id="UP000324143">
    <property type="component" value="Unassembled WGS sequence"/>
</dbReference>
<dbReference type="Pfam" id="PF04055">
    <property type="entry name" value="Radical_SAM"/>
    <property type="match status" value="1"/>
</dbReference>
<keyword evidence="7" id="KW-0411">Iron-sulfur</keyword>
<dbReference type="AlphaFoldDB" id="A0A5D0MH06"/>
<dbReference type="PANTHER" id="PTHR11228">
    <property type="entry name" value="RADICAL SAM DOMAIN PROTEIN"/>
    <property type="match status" value="1"/>
</dbReference>
<dbReference type="InterPro" id="IPR013785">
    <property type="entry name" value="Aldolase_TIM"/>
</dbReference>
<dbReference type="PANTHER" id="PTHR11228:SF7">
    <property type="entry name" value="PQQA PEPTIDE CYCLASE"/>
    <property type="match status" value="1"/>
</dbReference>
<dbReference type="GO" id="GO:0051539">
    <property type="term" value="F:4 iron, 4 sulfur cluster binding"/>
    <property type="evidence" value="ECO:0007669"/>
    <property type="project" value="UniProtKB-KW"/>
</dbReference>
<dbReference type="SFLD" id="SFLDS00029">
    <property type="entry name" value="Radical_SAM"/>
    <property type="match status" value="1"/>
</dbReference>
<dbReference type="SUPFAM" id="SSF102114">
    <property type="entry name" value="Radical SAM enzymes"/>
    <property type="match status" value="1"/>
</dbReference>
<dbReference type="SFLD" id="SFLDG01067">
    <property type="entry name" value="SPASM/twitch_domain_containing"/>
    <property type="match status" value="1"/>
</dbReference>
<evidence type="ECO:0000256" key="4">
    <source>
        <dbReference type="ARBA" id="ARBA00022723"/>
    </source>
</evidence>
<dbReference type="PROSITE" id="PS01305">
    <property type="entry name" value="MOAA_NIFB_PQQE"/>
    <property type="match status" value="1"/>
</dbReference>
<comment type="cofactor">
    <cofactor evidence="1">
        <name>[4Fe-4S] cluster</name>
        <dbReference type="ChEBI" id="CHEBI:49883"/>
    </cofactor>
</comment>
<dbReference type="InterPro" id="IPR050377">
    <property type="entry name" value="Radical_SAM_PqqE_MftC-like"/>
</dbReference>
<dbReference type="InterPro" id="IPR058240">
    <property type="entry name" value="rSAM_sf"/>
</dbReference>
<keyword evidence="2" id="KW-0004">4Fe-4S</keyword>
<evidence type="ECO:0000256" key="7">
    <source>
        <dbReference type="ARBA" id="ARBA00023014"/>
    </source>
</evidence>
<dbReference type="PROSITE" id="PS51918">
    <property type="entry name" value="RADICAL_SAM"/>
    <property type="match status" value="1"/>
</dbReference>
<keyword evidence="6" id="KW-0408">Iron</keyword>
<gene>
    <name evidence="9" type="ORF">FXF47_07495</name>
</gene>
<evidence type="ECO:0000256" key="6">
    <source>
        <dbReference type="ARBA" id="ARBA00023004"/>
    </source>
</evidence>
<feature type="domain" description="Radical SAM core" evidence="8">
    <location>
        <begin position="104"/>
        <end position="180"/>
    </location>
</feature>